<dbReference type="GO" id="GO:0046872">
    <property type="term" value="F:metal ion binding"/>
    <property type="evidence" value="ECO:0007669"/>
    <property type="project" value="UniProtKB-KW"/>
</dbReference>
<dbReference type="GO" id="GO:0020037">
    <property type="term" value="F:heme binding"/>
    <property type="evidence" value="ECO:0007669"/>
    <property type="project" value="InterPro"/>
</dbReference>
<dbReference type="Gene3D" id="1.10.760.10">
    <property type="entry name" value="Cytochrome c-like domain"/>
    <property type="match status" value="1"/>
</dbReference>
<dbReference type="PROSITE" id="PS51007">
    <property type="entry name" value="CYTC"/>
    <property type="match status" value="1"/>
</dbReference>
<keyword evidence="1" id="KW-0813">Transport</keyword>
<dbReference type="AlphaFoldDB" id="A0A7C9KY65"/>
<evidence type="ECO:0000313" key="8">
    <source>
        <dbReference type="EMBL" id="MQT18122.1"/>
    </source>
</evidence>
<dbReference type="OrthoDB" id="9805828at2"/>
<evidence type="ECO:0000256" key="2">
    <source>
        <dbReference type="ARBA" id="ARBA00022617"/>
    </source>
</evidence>
<evidence type="ECO:0000256" key="6">
    <source>
        <dbReference type="PROSITE-ProRule" id="PRU00433"/>
    </source>
</evidence>
<evidence type="ECO:0000256" key="3">
    <source>
        <dbReference type="ARBA" id="ARBA00022723"/>
    </source>
</evidence>
<evidence type="ECO:0000256" key="1">
    <source>
        <dbReference type="ARBA" id="ARBA00022448"/>
    </source>
</evidence>
<evidence type="ECO:0000256" key="5">
    <source>
        <dbReference type="ARBA" id="ARBA00023004"/>
    </source>
</evidence>
<dbReference type="InterPro" id="IPR009056">
    <property type="entry name" value="Cyt_c-like_dom"/>
</dbReference>
<keyword evidence="3 6" id="KW-0479">Metal-binding</keyword>
<evidence type="ECO:0000313" key="9">
    <source>
        <dbReference type="Proteomes" id="UP000481327"/>
    </source>
</evidence>
<dbReference type="SUPFAM" id="SSF46626">
    <property type="entry name" value="Cytochrome c"/>
    <property type="match status" value="1"/>
</dbReference>
<reference evidence="8 9" key="1">
    <citation type="submission" date="2019-09" db="EMBL/GenBank/DDBJ databases">
        <title>Polymorphobacter sp. isolated from a lake in China.</title>
        <authorList>
            <person name="Liu Z."/>
        </authorList>
    </citation>
    <scope>NUCLEOTIDE SEQUENCE [LARGE SCALE GENOMIC DNA]</scope>
    <source>
        <strain evidence="8 9">D40P</strain>
    </source>
</reference>
<gene>
    <name evidence="8" type="ORF">F3168_12740</name>
</gene>
<accession>A0A7C9KY65</accession>
<sequence length="160" mass="16377">MAMLAACGGSDKAADATTATTTAEVTTPAIPEATAPAAAPAADTAATATPAAGVTLASLTGDPVKGEKVFGQCRTCHVVEKGVNRVGPSLWGVVGRQAGSIEGFKYSPANKNSGLTWTDEQLFTYLEAPQQVIKGTYMAFAGLKNPQDRADVIAYLKTKA</sequence>
<dbReference type="Pfam" id="PF00034">
    <property type="entry name" value="Cytochrom_C"/>
    <property type="match status" value="1"/>
</dbReference>
<comment type="caution">
    <text evidence="8">The sequence shown here is derived from an EMBL/GenBank/DDBJ whole genome shotgun (WGS) entry which is preliminary data.</text>
</comment>
<evidence type="ECO:0000256" key="4">
    <source>
        <dbReference type="ARBA" id="ARBA00022982"/>
    </source>
</evidence>
<evidence type="ECO:0000259" key="7">
    <source>
        <dbReference type="PROSITE" id="PS51007"/>
    </source>
</evidence>
<feature type="domain" description="Cytochrome c" evidence="7">
    <location>
        <begin position="61"/>
        <end position="160"/>
    </location>
</feature>
<protein>
    <submittedName>
        <fullName evidence="8">C-type cytochrome</fullName>
    </submittedName>
</protein>
<dbReference type="InterPro" id="IPR002327">
    <property type="entry name" value="Cyt_c_1A/1B"/>
</dbReference>
<dbReference type="EMBL" id="WIOL01000005">
    <property type="protein sequence ID" value="MQT18122.1"/>
    <property type="molecule type" value="Genomic_DNA"/>
</dbReference>
<keyword evidence="4" id="KW-0249">Electron transport</keyword>
<dbReference type="Proteomes" id="UP000481327">
    <property type="component" value="Unassembled WGS sequence"/>
</dbReference>
<keyword evidence="5 6" id="KW-0408">Iron</keyword>
<keyword evidence="2 6" id="KW-0349">Heme</keyword>
<dbReference type="PRINTS" id="PR00604">
    <property type="entry name" value="CYTCHRMECIAB"/>
</dbReference>
<keyword evidence="9" id="KW-1185">Reference proteome</keyword>
<dbReference type="InterPro" id="IPR036909">
    <property type="entry name" value="Cyt_c-like_dom_sf"/>
</dbReference>
<name>A0A7C9KY65_9SPHN</name>
<proteinExistence type="predicted"/>
<organism evidence="8 9">
    <name type="scientific">Sandarakinorhabdus fusca</name>
    <dbReference type="NCBI Taxonomy" id="1439888"/>
    <lineage>
        <taxon>Bacteria</taxon>
        <taxon>Pseudomonadati</taxon>
        <taxon>Pseudomonadota</taxon>
        <taxon>Alphaproteobacteria</taxon>
        <taxon>Sphingomonadales</taxon>
        <taxon>Sphingosinicellaceae</taxon>
        <taxon>Sandarakinorhabdus</taxon>
    </lineage>
</organism>
<dbReference type="PANTHER" id="PTHR11961">
    <property type="entry name" value="CYTOCHROME C"/>
    <property type="match status" value="1"/>
</dbReference>
<dbReference type="GO" id="GO:0009055">
    <property type="term" value="F:electron transfer activity"/>
    <property type="evidence" value="ECO:0007669"/>
    <property type="project" value="InterPro"/>
</dbReference>